<sequence>MHEAISMLVDSRTLEELVDYRLIVEPRLAGRAALRRSDSALSRMEQVGDVDFHVLIAREAGNLLIEDNLSTTLSAMGRLSCCQHGGYGDPSAEEHRAVVTAIRFRDAQAASTAMATHLSNVLLRATH</sequence>
<comment type="caution">
    <text evidence="5">The sequence shown here is derived from an EMBL/GenBank/DDBJ whole genome shotgun (WGS) entry which is preliminary data.</text>
</comment>
<dbReference type="AlphaFoldDB" id="A0A5B1LMU7"/>
<evidence type="ECO:0000256" key="1">
    <source>
        <dbReference type="ARBA" id="ARBA00023015"/>
    </source>
</evidence>
<organism evidence="5 6">
    <name type="scientific">Nocardioides humilatus</name>
    <dbReference type="NCBI Taxonomy" id="2607660"/>
    <lineage>
        <taxon>Bacteria</taxon>
        <taxon>Bacillati</taxon>
        <taxon>Actinomycetota</taxon>
        <taxon>Actinomycetes</taxon>
        <taxon>Propionibacteriales</taxon>
        <taxon>Nocardioidaceae</taxon>
        <taxon>Nocardioides</taxon>
    </lineage>
</organism>
<feature type="domain" description="GntR C-terminal" evidence="4">
    <location>
        <begin position="16"/>
        <end position="120"/>
    </location>
</feature>
<dbReference type="GO" id="GO:0003677">
    <property type="term" value="F:DNA binding"/>
    <property type="evidence" value="ECO:0007669"/>
    <property type="project" value="UniProtKB-KW"/>
</dbReference>
<evidence type="ECO:0000256" key="3">
    <source>
        <dbReference type="ARBA" id="ARBA00023163"/>
    </source>
</evidence>
<dbReference type="InterPro" id="IPR011711">
    <property type="entry name" value="GntR_C"/>
</dbReference>
<proteinExistence type="predicted"/>
<evidence type="ECO:0000313" key="5">
    <source>
        <dbReference type="EMBL" id="KAA1421834.1"/>
    </source>
</evidence>
<dbReference type="Pfam" id="PF07729">
    <property type="entry name" value="FCD"/>
    <property type="match status" value="1"/>
</dbReference>
<accession>A0A5B1LMU7</accession>
<protein>
    <submittedName>
        <fullName evidence="5">FadR family transcriptional regulator</fullName>
    </submittedName>
</protein>
<dbReference type="InterPro" id="IPR008920">
    <property type="entry name" value="TF_FadR/GntR_C"/>
</dbReference>
<dbReference type="Proteomes" id="UP000325003">
    <property type="component" value="Unassembled WGS sequence"/>
</dbReference>
<evidence type="ECO:0000256" key="2">
    <source>
        <dbReference type="ARBA" id="ARBA00023125"/>
    </source>
</evidence>
<dbReference type="RefSeq" id="WP_149727295.1">
    <property type="nucleotide sequence ID" value="NZ_VUJV01000001.1"/>
</dbReference>
<evidence type="ECO:0000313" key="6">
    <source>
        <dbReference type="Proteomes" id="UP000325003"/>
    </source>
</evidence>
<keyword evidence="1" id="KW-0805">Transcription regulation</keyword>
<dbReference type="EMBL" id="VUJV01000001">
    <property type="protein sequence ID" value="KAA1421834.1"/>
    <property type="molecule type" value="Genomic_DNA"/>
</dbReference>
<keyword evidence="3" id="KW-0804">Transcription</keyword>
<gene>
    <name evidence="5" type="ORF">F0U44_06080</name>
</gene>
<name>A0A5B1LMU7_9ACTN</name>
<reference evidence="5 6" key="2">
    <citation type="submission" date="2019-09" db="EMBL/GenBank/DDBJ databases">
        <authorList>
            <person name="Jin C."/>
        </authorList>
    </citation>
    <scope>NUCLEOTIDE SEQUENCE [LARGE SCALE GENOMIC DNA]</scope>
    <source>
        <strain evidence="5 6">BN130099</strain>
    </source>
</reference>
<evidence type="ECO:0000259" key="4">
    <source>
        <dbReference type="SMART" id="SM00895"/>
    </source>
</evidence>
<dbReference type="SUPFAM" id="SSF48008">
    <property type="entry name" value="GntR ligand-binding domain-like"/>
    <property type="match status" value="1"/>
</dbReference>
<dbReference type="Gene3D" id="1.20.120.530">
    <property type="entry name" value="GntR ligand-binding domain-like"/>
    <property type="match status" value="1"/>
</dbReference>
<keyword evidence="2" id="KW-0238">DNA-binding</keyword>
<dbReference type="SMART" id="SM00895">
    <property type="entry name" value="FCD"/>
    <property type="match status" value="1"/>
</dbReference>
<keyword evidence="6" id="KW-1185">Reference proteome</keyword>
<reference evidence="5 6" key="1">
    <citation type="submission" date="2019-09" db="EMBL/GenBank/DDBJ databases">
        <title>Nocardioides panacisoli sp. nov., isolated from the soil of a ginseng field.</title>
        <authorList>
            <person name="Cho C."/>
        </authorList>
    </citation>
    <scope>NUCLEOTIDE SEQUENCE [LARGE SCALE GENOMIC DNA]</scope>
    <source>
        <strain evidence="5 6">BN130099</strain>
    </source>
</reference>